<dbReference type="SUPFAM" id="SSF52777">
    <property type="entry name" value="CoA-dependent acyltransferases"/>
    <property type="match status" value="2"/>
</dbReference>
<evidence type="ECO:0000313" key="3">
    <source>
        <dbReference type="Proteomes" id="UP000317238"/>
    </source>
</evidence>
<name>A0A5C5XZI4_9PLAN</name>
<feature type="region of interest" description="Disordered" evidence="1">
    <location>
        <begin position="1"/>
        <end position="23"/>
    </location>
</feature>
<protein>
    <submittedName>
        <fullName evidence="2">Condensation domain protein</fullName>
    </submittedName>
</protein>
<dbReference type="PANTHER" id="PTHR28037">
    <property type="entry name" value="ALCOHOL O-ACETYLTRANSFERASE 1-RELATED"/>
    <property type="match status" value="1"/>
</dbReference>
<dbReference type="PANTHER" id="PTHR28037:SF1">
    <property type="entry name" value="ALCOHOL O-ACETYLTRANSFERASE 1-RELATED"/>
    <property type="match status" value="1"/>
</dbReference>
<comment type="caution">
    <text evidence="2">The sequence shown here is derived from an EMBL/GenBank/DDBJ whole genome shotgun (WGS) entry which is preliminary data.</text>
</comment>
<accession>A0A5C5XZI4</accession>
<dbReference type="Gene3D" id="3.30.559.30">
    <property type="entry name" value="Nonribosomal peptide synthetase, condensation domain"/>
    <property type="match status" value="1"/>
</dbReference>
<dbReference type="Gene3D" id="3.30.559.10">
    <property type="entry name" value="Chloramphenicol acetyltransferase-like domain"/>
    <property type="match status" value="1"/>
</dbReference>
<dbReference type="RefSeq" id="WP_146438060.1">
    <property type="nucleotide sequence ID" value="NZ_SJPL01000001.1"/>
</dbReference>
<dbReference type="InterPro" id="IPR052058">
    <property type="entry name" value="Alcohol_O-acetyltransferase"/>
</dbReference>
<keyword evidence="3" id="KW-1185">Reference proteome</keyword>
<dbReference type="EMBL" id="SJPL01000001">
    <property type="protein sequence ID" value="TWT67969.1"/>
    <property type="molecule type" value="Genomic_DNA"/>
</dbReference>
<gene>
    <name evidence="2" type="ORF">Pan14r_02070</name>
</gene>
<dbReference type="InterPro" id="IPR023213">
    <property type="entry name" value="CAT-like_dom_sf"/>
</dbReference>
<organism evidence="2 3">
    <name type="scientific">Crateriforma conspicua</name>
    <dbReference type="NCBI Taxonomy" id="2527996"/>
    <lineage>
        <taxon>Bacteria</taxon>
        <taxon>Pseudomonadati</taxon>
        <taxon>Planctomycetota</taxon>
        <taxon>Planctomycetia</taxon>
        <taxon>Planctomycetales</taxon>
        <taxon>Planctomycetaceae</taxon>
        <taxon>Crateriforma</taxon>
    </lineage>
</organism>
<dbReference type="Proteomes" id="UP000317238">
    <property type="component" value="Unassembled WGS sequence"/>
</dbReference>
<evidence type="ECO:0000256" key="1">
    <source>
        <dbReference type="SAM" id="MobiDB-lite"/>
    </source>
</evidence>
<dbReference type="OrthoDB" id="232867at2"/>
<feature type="region of interest" description="Disordered" evidence="1">
    <location>
        <begin position="189"/>
        <end position="208"/>
    </location>
</feature>
<evidence type="ECO:0000313" key="2">
    <source>
        <dbReference type="EMBL" id="TWT67969.1"/>
    </source>
</evidence>
<sequence>MSKVPADPASAIGSESESSLPRHGDTFPLRLTAFEQLLVFDDDPACPMTSFIELHFATPLQVMVLHEALCQTVHRHPLLASTLVQKDGLLHWDYDPGFVPTLHDPADFPILQAPVQPGAAVGKDAAGLSQPSPRPIDLFKNPGCRYWYDVNPTTDKSRLTIQLHHAACDGVGLRRVLIDVLAAYAKATDNRADSADENASQSTRRRVRRGEQLDVSRLCDRADYSSILSRQPKIQLTTWDRIKNAYYFHCLRPQPLEGNAVCRPDENAGDASELPTALDQPLRHHIFSESVSQRLVECCRRHEVGMNDLMLTVLFRVCRLWNRRHGADRSKTRIRLLMPVDLRSRADLNMPATNRLSFAFLGRTHGQCEDWHDLLCSVQAETQFIKDSRVHMDFVGGLDGFADHPNRLRRAIRYSGNMTTSVLTYTGDISRGMKSHFPEERGRRRIGDSYLENILIAPPARRNTNITLGVCINWGQVCVSANWNRGEFTQQDTADFLRIFAGTTLEWLTRMETESITDCPAEAVV</sequence>
<proteinExistence type="predicted"/>
<reference evidence="2 3" key="1">
    <citation type="submission" date="2019-02" db="EMBL/GenBank/DDBJ databases">
        <title>Deep-cultivation of Planctomycetes and their phenomic and genomic characterization uncovers novel biology.</title>
        <authorList>
            <person name="Wiegand S."/>
            <person name="Jogler M."/>
            <person name="Boedeker C."/>
            <person name="Pinto D."/>
            <person name="Vollmers J."/>
            <person name="Rivas-Marin E."/>
            <person name="Kohn T."/>
            <person name="Peeters S.H."/>
            <person name="Heuer A."/>
            <person name="Rast P."/>
            <person name="Oberbeckmann S."/>
            <person name="Bunk B."/>
            <person name="Jeske O."/>
            <person name="Meyerdierks A."/>
            <person name="Storesund J.E."/>
            <person name="Kallscheuer N."/>
            <person name="Luecker S."/>
            <person name="Lage O.M."/>
            <person name="Pohl T."/>
            <person name="Merkel B.J."/>
            <person name="Hornburger P."/>
            <person name="Mueller R.-W."/>
            <person name="Bruemmer F."/>
            <person name="Labrenz M."/>
            <person name="Spormann A.M."/>
            <person name="Op Den Camp H."/>
            <person name="Overmann J."/>
            <person name="Amann R."/>
            <person name="Jetten M.S.M."/>
            <person name="Mascher T."/>
            <person name="Medema M.H."/>
            <person name="Devos D.P."/>
            <person name="Kaster A.-K."/>
            <person name="Ovreas L."/>
            <person name="Rohde M."/>
            <person name="Galperin M.Y."/>
            <person name="Jogler C."/>
        </authorList>
    </citation>
    <scope>NUCLEOTIDE SEQUENCE [LARGE SCALE GENOMIC DNA]</scope>
    <source>
        <strain evidence="2 3">Pan14r</strain>
    </source>
</reference>
<dbReference type="AlphaFoldDB" id="A0A5C5XZI4"/>